<protein>
    <submittedName>
        <fullName evidence="11">ABC transporter ATP-binding protein</fullName>
    </submittedName>
</protein>
<keyword evidence="12" id="KW-1185">Reference proteome</keyword>
<keyword evidence="8" id="KW-0472">Membrane</keyword>
<name>A0A3R8NB81_9BURK</name>
<dbReference type="Pfam" id="PF00005">
    <property type="entry name" value="ABC_tran"/>
    <property type="match status" value="2"/>
</dbReference>
<dbReference type="PROSITE" id="PS00211">
    <property type="entry name" value="ABC_TRANSPORTER_1"/>
    <property type="match status" value="2"/>
</dbReference>
<evidence type="ECO:0000256" key="2">
    <source>
        <dbReference type="ARBA" id="ARBA00005417"/>
    </source>
</evidence>
<dbReference type="GO" id="GO:0055085">
    <property type="term" value="P:transmembrane transport"/>
    <property type="evidence" value="ECO:0007669"/>
    <property type="project" value="UniProtKB-ARBA"/>
</dbReference>
<keyword evidence="5" id="KW-0997">Cell inner membrane</keyword>
<evidence type="ECO:0000313" key="11">
    <source>
        <dbReference type="EMBL" id="RRN44599.1"/>
    </source>
</evidence>
<evidence type="ECO:0000256" key="4">
    <source>
        <dbReference type="ARBA" id="ARBA00022475"/>
    </source>
</evidence>
<dbReference type="InterPro" id="IPR013563">
    <property type="entry name" value="Oligopep_ABC_C"/>
</dbReference>
<dbReference type="PANTHER" id="PTHR43297:SF2">
    <property type="entry name" value="DIPEPTIDE TRANSPORT ATP-BINDING PROTEIN DPPD"/>
    <property type="match status" value="1"/>
</dbReference>
<dbReference type="PROSITE" id="PS50893">
    <property type="entry name" value="ABC_TRANSPORTER_2"/>
    <property type="match status" value="2"/>
</dbReference>
<sequence>MNGEAASADASTAQPVLTGADRERNSDGQEILLRVNNLNVHFHTHDQVVHAVRGVSFWVARGETLALVGESGSGKSVTAMSIMRLLDEKITRYGEGSSIDFEGTSVLDADEKTLRNLRGGRISFIFQEPMTSLNPFMRIGKQLMESALLHNPDWNRAEANRRVLELLERVGIREAERRMRQYPHEFSGGQLQRIMIAMALINNPDLLIADEPTTALDVTIQAEILDLLHDLQQQMGMAIIFITHDLGLAEHYSRTVCVMRHGEIVERGKIAKVFAEPKHEYTIELINSIPRGTREPVKGNPDVLIDAKDVRVEFALKKNLFGKPTKVFKAVKGLDVQVRRGETLGIVGESGSGKSTFGKAVMQMLNYEGDISFEGRNLRGLSKEETRRLQAERQIVFQDPYGSLSPRLNIGEIVGEGLSIHQPELSKKERIERVLAVLDEVQLPHSALNRYPHEFSGGQRQRIAIARAVILRPKFILLDEPTSALDRSVQVKVVELLCHLQDKYGLTYMFISHDLSVVRAVSNNVVVMQQGRMVEYGTSEQIFRNPQTEYTQRLIDAAFDL</sequence>
<dbReference type="InterPro" id="IPR017871">
    <property type="entry name" value="ABC_transporter-like_CS"/>
</dbReference>
<dbReference type="GO" id="GO:0005886">
    <property type="term" value="C:plasma membrane"/>
    <property type="evidence" value="ECO:0007669"/>
    <property type="project" value="UniProtKB-SubCell"/>
</dbReference>
<proteinExistence type="inferred from homology"/>
<evidence type="ECO:0000259" key="10">
    <source>
        <dbReference type="PROSITE" id="PS50893"/>
    </source>
</evidence>
<dbReference type="FunFam" id="3.40.50.300:FF:000016">
    <property type="entry name" value="Oligopeptide ABC transporter ATP-binding component"/>
    <property type="match status" value="2"/>
</dbReference>
<keyword evidence="4" id="KW-1003">Cell membrane</keyword>
<dbReference type="CDD" id="cd03257">
    <property type="entry name" value="ABC_NikE_OppD_transporters"/>
    <property type="match status" value="2"/>
</dbReference>
<evidence type="ECO:0000256" key="9">
    <source>
        <dbReference type="SAM" id="MobiDB-lite"/>
    </source>
</evidence>
<keyword evidence="3" id="KW-0813">Transport</keyword>
<dbReference type="EMBL" id="RRUE01000002">
    <property type="protein sequence ID" value="RRN44599.1"/>
    <property type="molecule type" value="Genomic_DNA"/>
</dbReference>
<gene>
    <name evidence="11" type="ORF">EHV23_09180</name>
</gene>
<feature type="domain" description="ABC transporter" evidence="10">
    <location>
        <begin position="310"/>
        <end position="555"/>
    </location>
</feature>
<dbReference type="InterPro" id="IPR003593">
    <property type="entry name" value="AAA+_ATPase"/>
</dbReference>
<evidence type="ECO:0000256" key="7">
    <source>
        <dbReference type="ARBA" id="ARBA00022840"/>
    </source>
</evidence>
<dbReference type="NCBIfam" id="NF008453">
    <property type="entry name" value="PRK11308.1"/>
    <property type="match status" value="2"/>
</dbReference>
<dbReference type="AlphaFoldDB" id="A0A3R8NB81"/>
<comment type="subcellular location">
    <subcellularLocation>
        <location evidence="1">Cell inner membrane</location>
        <topology evidence="1">Peripheral membrane protein</topology>
    </subcellularLocation>
</comment>
<organism evidence="11 12">
    <name type="scientific">Lautropia dentalis</name>
    <dbReference type="NCBI Taxonomy" id="2490857"/>
    <lineage>
        <taxon>Bacteria</taxon>
        <taxon>Pseudomonadati</taxon>
        <taxon>Pseudomonadota</taxon>
        <taxon>Betaproteobacteria</taxon>
        <taxon>Burkholderiales</taxon>
        <taxon>Burkholderiaceae</taxon>
        <taxon>Lautropia</taxon>
    </lineage>
</organism>
<evidence type="ECO:0000256" key="5">
    <source>
        <dbReference type="ARBA" id="ARBA00022519"/>
    </source>
</evidence>
<evidence type="ECO:0000256" key="3">
    <source>
        <dbReference type="ARBA" id="ARBA00022448"/>
    </source>
</evidence>
<evidence type="ECO:0000256" key="6">
    <source>
        <dbReference type="ARBA" id="ARBA00022741"/>
    </source>
</evidence>
<comment type="caution">
    <text evidence="11">The sequence shown here is derived from an EMBL/GenBank/DDBJ whole genome shotgun (WGS) entry which is preliminary data.</text>
</comment>
<dbReference type="Gene3D" id="3.40.50.300">
    <property type="entry name" value="P-loop containing nucleotide triphosphate hydrolases"/>
    <property type="match status" value="2"/>
</dbReference>
<evidence type="ECO:0000313" key="12">
    <source>
        <dbReference type="Proteomes" id="UP000270261"/>
    </source>
</evidence>
<dbReference type="Pfam" id="PF08352">
    <property type="entry name" value="oligo_HPY"/>
    <property type="match status" value="2"/>
</dbReference>
<accession>A0A3R8NB81</accession>
<keyword evidence="7 11" id="KW-0067">ATP-binding</keyword>
<evidence type="ECO:0000256" key="8">
    <source>
        <dbReference type="ARBA" id="ARBA00023136"/>
    </source>
</evidence>
<dbReference type="GO" id="GO:0015833">
    <property type="term" value="P:peptide transport"/>
    <property type="evidence" value="ECO:0007669"/>
    <property type="project" value="InterPro"/>
</dbReference>
<dbReference type="Proteomes" id="UP000270261">
    <property type="component" value="Unassembled WGS sequence"/>
</dbReference>
<feature type="region of interest" description="Disordered" evidence="9">
    <location>
        <begin position="1"/>
        <end position="23"/>
    </location>
</feature>
<feature type="domain" description="ABC transporter" evidence="10">
    <location>
        <begin position="33"/>
        <end position="286"/>
    </location>
</feature>
<keyword evidence="6" id="KW-0547">Nucleotide-binding</keyword>
<evidence type="ECO:0000256" key="1">
    <source>
        <dbReference type="ARBA" id="ARBA00004417"/>
    </source>
</evidence>
<dbReference type="SMART" id="SM00382">
    <property type="entry name" value="AAA"/>
    <property type="match status" value="2"/>
</dbReference>
<dbReference type="InterPro" id="IPR003439">
    <property type="entry name" value="ABC_transporter-like_ATP-bd"/>
</dbReference>
<dbReference type="NCBIfam" id="NF007739">
    <property type="entry name" value="PRK10419.1"/>
    <property type="match status" value="2"/>
</dbReference>
<dbReference type="InterPro" id="IPR027417">
    <property type="entry name" value="P-loop_NTPase"/>
</dbReference>
<reference evidence="11 12" key="1">
    <citation type="submission" date="2018-11" db="EMBL/GenBank/DDBJ databases">
        <title>Genome sequencing of Lautropia sp. KCOM 2505 (= ChDC F240).</title>
        <authorList>
            <person name="Kook J.-K."/>
            <person name="Park S.-N."/>
            <person name="Lim Y.K."/>
        </authorList>
    </citation>
    <scope>NUCLEOTIDE SEQUENCE [LARGE SCALE GENOMIC DNA]</scope>
    <source>
        <strain evidence="11 12">KCOM 2505</strain>
    </source>
</reference>
<dbReference type="OrthoDB" id="9802772at2"/>
<dbReference type="PANTHER" id="PTHR43297">
    <property type="entry name" value="OLIGOPEPTIDE TRANSPORT ATP-BINDING PROTEIN APPD"/>
    <property type="match status" value="1"/>
</dbReference>
<comment type="similarity">
    <text evidence="2">Belongs to the ABC transporter superfamily.</text>
</comment>
<dbReference type="GO" id="GO:0016887">
    <property type="term" value="F:ATP hydrolysis activity"/>
    <property type="evidence" value="ECO:0007669"/>
    <property type="project" value="InterPro"/>
</dbReference>
<dbReference type="GO" id="GO:0005524">
    <property type="term" value="F:ATP binding"/>
    <property type="evidence" value="ECO:0007669"/>
    <property type="project" value="UniProtKB-KW"/>
</dbReference>
<dbReference type="SUPFAM" id="SSF52540">
    <property type="entry name" value="P-loop containing nucleoside triphosphate hydrolases"/>
    <property type="match status" value="2"/>
</dbReference>
<dbReference type="InterPro" id="IPR050388">
    <property type="entry name" value="ABC_Ni/Peptide_Import"/>
</dbReference>